<dbReference type="EMBL" id="CP075151">
    <property type="protein sequence ID" value="UTX43164.1"/>
    <property type="molecule type" value="Genomic_DNA"/>
</dbReference>
<dbReference type="SUPFAM" id="SSF55120">
    <property type="entry name" value="Pseudouridine synthase"/>
    <property type="match status" value="1"/>
</dbReference>
<keyword evidence="1" id="KW-0694">RNA-binding</keyword>
<dbReference type="Pfam" id="PF00849">
    <property type="entry name" value="PseudoU_synth_2"/>
    <property type="match status" value="1"/>
</dbReference>
<dbReference type="GO" id="GO:0003723">
    <property type="term" value="F:RNA binding"/>
    <property type="evidence" value="ECO:0007669"/>
    <property type="project" value="UniProtKB-KW"/>
</dbReference>
<dbReference type="PROSITE" id="PS01129">
    <property type="entry name" value="PSI_RLU"/>
    <property type="match status" value="1"/>
</dbReference>
<evidence type="ECO:0000313" key="5">
    <source>
        <dbReference type="Proteomes" id="UP001059546"/>
    </source>
</evidence>
<keyword evidence="6" id="KW-1185">Reference proteome</keyword>
<reference evidence="4 6" key="2">
    <citation type="submission" date="2023-02" db="EMBL/GenBank/DDBJ databases">
        <title>Encephalitozoon hellem ATCC 50451 complete genome.</title>
        <authorList>
            <person name="Mascarenhas dos Santos A.C."/>
            <person name="Julian A.T."/>
            <person name="Pombert J.-F."/>
        </authorList>
    </citation>
    <scope>NUCLEOTIDE SEQUENCE [LARGE SCALE GENOMIC DNA]</scope>
    <source>
        <strain evidence="4 6">ATCC 50451</strain>
    </source>
</reference>
<dbReference type="AlphaFoldDB" id="A0A9Q9F843"/>
<evidence type="ECO:0000313" key="3">
    <source>
        <dbReference type="EMBL" id="UTX43164.1"/>
    </source>
</evidence>
<dbReference type="InterPro" id="IPR006224">
    <property type="entry name" value="PsdUridine_synth_RluA-like_CS"/>
</dbReference>
<organism evidence="3 5">
    <name type="scientific">Encephalitozoon hellem</name>
    <name type="common">Microsporidian parasite</name>
    <dbReference type="NCBI Taxonomy" id="27973"/>
    <lineage>
        <taxon>Eukaryota</taxon>
        <taxon>Fungi</taxon>
        <taxon>Fungi incertae sedis</taxon>
        <taxon>Microsporidia</taxon>
        <taxon>Unikaryonidae</taxon>
        <taxon>Encephalitozoon</taxon>
    </lineage>
</organism>
<dbReference type="InterPro" id="IPR050188">
    <property type="entry name" value="RluA_PseudoU_synthase"/>
</dbReference>
<accession>A0A9Q9F843</accession>
<dbReference type="GO" id="GO:0009982">
    <property type="term" value="F:pseudouridine synthase activity"/>
    <property type="evidence" value="ECO:0007669"/>
    <property type="project" value="InterPro"/>
</dbReference>
<dbReference type="OrthoDB" id="424794at2759"/>
<name>A0A9Q9F843_ENCHE</name>
<dbReference type="PANTHER" id="PTHR21600">
    <property type="entry name" value="MITOCHONDRIAL RNA PSEUDOURIDINE SYNTHASE"/>
    <property type="match status" value="1"/>
</dbReference>
<dbReference type="Proteomes" id="UP001059546">
    <property type="component" value="Chromosome V"/>
</dbReference>
<dbReference type="Gene3D" id="3.30.2350.10">
    <property type="entry name" value="Pseudouridine synthase"/>
    <property type="match status" value="1"/>
</dbReference>
<dbReference type="InterPro" id="IPR006145">
    <property type="entry name" value="PsdUridine_synth_RsuA/RluA"/>
</dbReference>
<dbReference type="PANTHER" id="PTHR21600:SF40">
    <property type="entry name" value="PSEUDOURIDYLATE SYNTHASE RPUSD2"/>
    <property type="match status" value="1"/>
</dbReference>
<dbReference type="InterPro" id="IPR020103">
    <property type="entry name" value="PsdUridine_synth_cat_dom_sf"/>
</dbReference>
<reference evidence="3" key="1">
    <citation type="submission" date="2021-05" db="EMBL/GenBank/DDBJ databases">
        <title>Encephalitozoon hellem ATCC 50604 Complete Genome.</title>
        <authorList>
            <person name="Mascarenhas dos Santos A.C."/>
            <person name="Julian A.T."/>
            <person name="Pombert J.-F."/>
        </authorList>
    </citation>
    <scope>NUCLEOTIDE SEQUENCE</scope>
    <source>
        <strain evidence="3">ATCC 50604</strain>
    </source>
</reference>
<protein>
    <submittedName>
        <fullName evidence="3">Pseudouridylate synthase</fullName>
    </submittedName>
</protein>
<gene>
    <name evidence="3" type="ORF">GPU96_05g09040</name>
    <name evidence="4" type="ORF">PFJ87_05g00900</name>
</gene>
<sequence>MPKGEAEYFFTYRTNVKGRWCGRPVIDVLASEFRTRTRDYFLSALECGVITVNEEVVEPTRMLRIGDVIKHTVHIHEPSHPEIDVIKIEEDYVVVNKPSGIPCHPTGGYREYSVTRALFGDQKVACINRLDMPVSGVLIIATRNHSKCLESIRDAVKIYIAKVCGMFPDSVVVDKGIKCTEGKNRHVSDEGKACLTLFRRLEYKDGYSLVECKPVTGRTHQIRIHLQSIGFPIINDVMYGDGVQPPLPQDDVCHADINGLGDRRMYEYVVKHCKGRSNRSFVAKGHYICLHAWKYIYNGIEYVASLPNWCRGWDLASSQVTEKNL</sequence>
<evidence type="ECO:0000313" key="4">
    <source>
        <dbReference type="EMBL" id="WEL38621.1"/>
    </source>
</evidence>
<dbReference type="GO" id="GO:0000455">
    <property type="term" value="P:enzyme-directed rRNA pseudouridine synthesis"/>
    <property type="evidence" value="ECO:0007669"/>
    <property type="project" value="TreeGrafter"/>
</dbReference>
<feature type="domain" description="Pseudouridine synthase RsuA/RluA-like" evidence="2">
    <location>
        <begin position="91"/>
        <end position="228"/>
    </location>
</feature>
<proteinExistence type="predicted"/>
<dbReference type="Proteomes" id="UP001217963">
    <property type="component" value="Chromosome V"/>
</dbReference>
<evidence type="ECO:0000259" key="2">
    <source>
        <dbReference type="Pfam" id="PF00849"/>
    </source>
</evidence>
<evidence type="ECO:0000313" key="6">
    <source>
        <dbReference type="Proteomes" id="UP001217963"/>
    </source>
</evidence>
<dbReference type="EMBL" id="CP119066">
    <property type="protein sequence ID" value="WEL38621.1"/>
    <property type="molecule type" value="Genomic_DNA"/>
</dbReference>
<evidence type="ECO:0000256" key="1">
    <source>
        <dbReference type="PROSITE-ProRule" id="PRU00182"/>
    </source>
</evidence>
<dbReference type="PROSITE" id="PS50889">
    <property type="entry name" value="S4"/>
    <property type="match status" value="1"/>
</dbReference>